<accession>A0A091MDW1</accession>
<name>A0A091MDW1_CARIC</name>
<dbReference type="Proteomes" id="UP000054116">
    <property type="component" value="Unassembled WGS sequence"/>
</dbReference>
<gene>
    <name evidence="1" type="ORF">N322_05828</name>
</gene>
<sequence length="34" mass="3917">GRKRAFKRPNLCAAEFNLQLKSLSRDPREKTGDI</sequence>
<reference evidence="1 2" key="1">
    <citation type="submission" date="2014-04" db="EMBL/GenBank/DDBJ databases">
        <title>Genome evolution of avian class.</title>
        <authorList>
            <person name="Zhang G."/>
            <person name="Li C."/>
        </authorList>
    </citation>
    <scope>NUCLEOTIDE SEQUENCE [LARGE SCALE GENOMIC DNA]</scope>
    <source>
        <strain evidence="1">BGI_N322</strain>
    </source>
</reference>
<proteinExistence type="predicted"/>
<keyword evidence="2" id="KW-1185">Reference proteome</keyword>
<organism evidence="1 2">
    <name type="scientific">Cariama cristata</name>
    <name type="common">Red-legged seriema</name>
    <dbReference type="NCBI Taxonomy" id="54380"/>
    <lineage>
        <taxon>Eukaryota</taxon>
        <taxon>Metazoa</taxon>
        <taxon>Chordata</taxon>
        <taxon>Craniata</taxon>
        <taxon>Vertebrata</taxon>
        <taxon>Euteleostomi</taxon>
        <taxon>Archelosauria</taxon>
        <taxon>Archosauria</taxon>
        <taxon>Dinosauria</taxon>
        <taxon>Saurischia</taxon>
        <taxon>Theropoda</taxon>
        <taxon>Coelurosauria</taxon>
        <taxon>Aves</taxon>
        <taxon>Neognathae</taxon>
        <taxon>Neoaves</taxon>
        <taxon>Telluraves</taxon>
        <taxon>Australaves</taxon>
        <taxon>Cariamiformes</taxon>
        <taxon>Cariamidae</taxon>
        <taxon>Cariama</taxon>
    </lineage>
</organism>
<dbReference type="AlphaFoldDB" id="A0A091MDW1"/>
<evidence type="ECO:0000313" key="1">
    <source>
        <dbReference type="EMBL" id="KFP68967.1"/>
    </source>
</evidence>
<protein>
    <submittedName>
        <fullName evidence="1">Uncharacterized protein</fullName>
    </submittedName>
</protein>
<feature type="non-terminal residue" evidence="1">
    <location>
        <position position="1"/>
    </location>
</feature>
<evidence type="ECO:0000313" key="2">
    <source>
        <dbReference type="Proteomes" id="UP000054116"/>
    </source>
</evidence>
<dbReference type="EMBL" id="KK528449">
    <property type="protein sequence ID" value="KFP68967.1"/>
    <property type="molecule type" value="Genomic_DNA"/>
</dbReference>
<feature type="non-terminal residue" evidence="1">
    <location>
        <position position="34"/>
    </location>
</feature>